<dbReference type="InterPro" id="IPR036388">
    <property type="entry name" value="WH-like_DNA-bd_sf"/>
</dbReference>
<name>A0A1P8N0R1_9RHOB</name>
<gene>
    <name evidence="4" type="ORF">BWR18_12255</name>
</gene>
<dbReference type="PROSITE" id="PS50921">
    <property type="entry name" value="ANTAR"/>
    <property type="match status" value="1"/>
</dbReference>
<dbReference type="KEGG" id="tom:BWR18_12255"/>
<dbReference type="Gene3D" id="3.40.50.2300">
    <property type="match status" value="1"/>
</dbReference>
<evidence type="ECO:0000313" key="4">
    <source>
        <dbReference type="EMBL" id="APX13863.1"/>
    </source>
</evidence>
<organism evidence="4 5">
    <name type="scientific">Tateyamaria omphalii</name>
    <dbReference type="NCBI Taxonomy" id="299262"/>
    <lineage>
        <taxon>Bacteria</taxon>
        <taxon>Pseudomonadati</taxon>
        <taxon>Pseudomonadota</taxon>
        <taxon>Alphaproteobacteria</taxon>
        <taxon>Rhodobacterales</taxon>
        <taxon>Roseobacteraceae</taxon>
        <taxon>Tateyamaria</taxon>
    </lineage>
</organism>
<dbReference type="Gene3D" id="1.10.10.10">
    <property type="entry name" value="Winged helix-like DNA-binding domain superfamily/Winged helix DNA-binding domain"/>
    <property type="match status" value="1"/>
</dbReference>
<proteinExistence type="predicted"/>
<dbReference type="InterPro" id="IPR011006">
    <property type="entry name" value="CheY-like_superfamily"/>
</dbReference>
<dbReference type="SUPFAM" id="SSF52172">
    <property type="entry name" value="CheY-like"/>
    <property type="match status" value="1"/>
</dbReference>
<feature type="domain" description="ANTAR" evidence="3">
    <location>
        <begin position="126"/>
        <end position="187"/>
    </location>
</feature>
<protein>
    <submittedName>
        <fullName evidence="4">Two-component system response regulator</fullName>
    </submittedName>
</protein>
<dbReference type="Pfam" id="PF03861">
    <property type="entry name" value="ANTAR"/>
    <property type="match status" value="1"/>
</dbReference>
<evidence type="ECO:0000256" key="1">
    <source>
        <dbReference type="PROSITE-ProRule" id="PRU00169"/>
    </source>
</evidence>
<evidence type="ECO:0000259" key="2">
    <source>
        <dbReference type="PROSITE" id="PS50110"/>
    </source>
</evidence>
<dbReference type="AlphaFoldDB" id="A0A1P8N0R1"/>
<keyword evidence="5" id="KW-1185">Reference proteome</keyword>
<dbReference type="STRING" id="299262.BWR18_12255"/>
<dbReference type="GO" id="GO:0003723">
    <property type="term" value="F:RNA binding"/>
    <property type="evidence" value="ECO:0007669"/>
    <property type="project" value="InterPro"/>
</dbReference>
<dbReference type="PROSITE" id="PS50110">
    <property type="entry name" value="RESPONSE_REGULATORY"/>
    <property type="match status" value="1"/>
</dbReference>
<sequence>MTEEMKIAVIEPDPDRARDIIDALKEGGWNDVVVLGDVTGLARKLAALDPDLVLIDLANPSRDALEQVSVASEAQSRPVAMFVDRSDDEMTQAAVAAGLSAYVVGELQPDRIKPVLQTAIARFQMMSQMRNELEAAKQALADRKTVDRAKGMIMRAKGVGEEEAYALLRKTAMSQNRKVIEVAQALLTASDLLT</sequence>
<dbReference type="InterPro" id="IPR001789">
    <property type="entry name" value="Sig_transdc_resp-reg_receiver"/>
</dbReference>
<dbReference type="PIRSF" id="PIRSF036382">
    <property type="entry name" value="RR_antiterm"/>
    <property type="match status" value="1"/>
</dbReference>
<evidence type="ECO:0000313" key="5">
    <source>
        <dbReference type="Proteomes" id="UP000186336"/>
    </source>
</evidence>
<dbReference type="Proteomes" id="UP000186336">
    <property type="component" value="Chromosome"/>
</dbReference>
<evidence type="ECO:0000259" key="3">
    <source>
        <dbReference type="PROSITE" id="PS50921"/>
    </source>
</evidence>
<feature type="modified residue" description="4-aspartylphosphate" evidence="1">
    <location>
        <position position="56"/>
    </location>
</feature>
<keyword evidence="1" id="KW-0597">Phosphoprotein</keyword>
<dbReference type="GO" id="GO:0000160">
    <property type="term" value="P:phosphorelay signal transduction system"/>
    <property type="evidence" value="ECO:0007669"/>
    <property type="project" value="InterPro"/>
</dbReference>
<dbReference type="SMART" id="SM01012">
    <property type="entry name" value="ANTAR"/>
    <property type="match status" value="1"/>
</dbReference>
<dbReference type="EMBL" id="CP019312">
    <property type="protein sequence ID" value="APX13863.1"/>
    <property type="molecule type" value="Genomic_DNA"/>
</dbReference>
<dbReference type="RefSeq" id="WP_076630293.1">
    <property type="nucleotide sequence ID" value="NZ_CP019312.1"/>
</dbReference>
<accession>A0A1P8N0R1</accession>
<reference evidence="4 5" key="1">
    <citation type="submission" date="2017-01" db="EMBL/GenBank/DDBJ databases">
        <title>Complete genome of Tateyamaria omphalii DOK1-4 isolated from seawater in Dokdo.</title>
        <authorList>
            <person name="Kim J.H."/>
            <person name="Chi W.-J."/>
        </authorList>
    </citation>
    <scope>NUCLEOTIDE SEQUENCE [LARGE SCALE GENOMIC DNA]</scope>
    <source>
        <strain evidence="4 5">DOK1-4</strain>
    </source>
</reference>
<dbReference type="InterPro" id="IPR008327">
    <property type="entry name" value="Sig_transdc_resp-reg_antiterm"/>
</dbReference>
<dbReference type="OrthoDB" id="9795002at2"/>
<feature type="domain" description="Response regulatory" evidence="2">
    <location>
        <begin position="6"/>
        <end position="120"/>
    </location>
</feature>
<dbReference type="InterPro" id="IPR005561">
    <property type="entry name" value="ANTAR"/>
</dbReference>